<organism evidence="2 3">
    <name type="scientific">Paramecium sonneborni</name>
    <dbReference type="NCBI Taxonomy" id="65129"/>
    <lineage>
        <taxon>Eukaryota</taxon>
        <taxon>Sar</taxon>
        <taxon>Alveolata</taxon>
        <taxon>Ciliophora</taxon>
        <taxon>Intramacronucleata</taxon>
        <taxon>Oligohymenophorea</taxon>
        <taxon>Peniculida</taxon>
        <taxon>Parameciidae</taxon>
        <taxon>Paramecium</taxon>
    </lineage>
</organism>
<evidence type="ECO:0000256" key="1">
    <source>
        <dbReference type="SAM" id="Coils"/>
    </source>
</evidence>
<protein>
    <submittedName>
        <fullName evidence="2">Uncharacterized protein</fullName>
    </submittedName>
</protein>
<reference evidence="2" key="1">
    <citation type="submission" date="2021-01" db="EMBL/GenBank/DDBJ databases">
        <authorList>
            <consortium name="Genoscope - CEA"/>
            <person name="William W."/>
        </authorList>
    </citation>
    <scope>NUCLEOTIDE SEQUENCE</scope>
</reference>
<keyword evidence="1" id="KW-0175">Coiled coil</keyword>
<name>A0A8S1KBD8_9CILI</name>
<accession>A0A8S1KBD8</accession>
<dbReference type="EMBL" id="CAJJDN010000006">
    <property type="protein sequence ID" value="CAD8052358.1"/>
    <property type="molecule type" value="Genomic_DNA"/>
</dbReference>
<evidence type="ECO:0000313" key="3">
    <source>
        <dbReference type="Proteomes" id="UP000692954"/>
    </source>
</evidence>
<gene>
    <name evidence="2" type="ORF">PSON_ATCC_30995.1.T0060414</name>
</gene>
<dbReference type="AlphaFoldDB" id="A0A8S1KBD8"/>
<keyword evidence="3" id="KW-1185">Reference proteome</keyword>
<comment type="caution">
    <text evidence="2">The sequence shown here is derived from an EMBL/GenBank/DDBJ whole genome shotgun (WGS) entry which is preliminary data.</text>
</comment>
<dbReference type="Proteomes" id="UP000692954">
    <property type="component" value="Unassembled WGS sequence"/>
</dbReference>
<proteinExistence type="predicted"/>
<sequence length="41" mass="5158">MENNFLKSIITEILPNTKRMLERKQKQLEEEEKKKERYNYN</sequence>
<evidence type="ECO:0000313" key="2">
    <source>
        <dbReference type="EMBL" id="CAD8052358.1"/>
    </source>
</evidence>
<feature type="coiled-coil region" evidence="1">
    <location>
        <begin position="14"/>
        <end position="41"/>
    </location>
</feature>